<evidence type="ECO:0000256" key="1">
    <source>
        <dbReference type="ARBA" id="ARBA00022553"/>
    </source>
</evidence>
<keyword evidence="1 2" id="KW-0597">Phosphoprotein</keyword>
<dbReference type="AlphaFoldDB" id="A0A494VN85"/>
<dbReference type="PANTHER" id="PTHR44591:SF3">
    <property type="entry name" value="RESPONSE REGULATORY DOMAIN-CONTAINING PROTEIN"/>
    <property type="match status" value="1"/>
</dbReference>
<dbReference type="InterPro" id="IPR050595">
    <property type="entry name" value="Bact_response_regulator"/>
</dbReference>
<dbReference type="EMBL" id="CP032869">
    <property type="protein sequence ID" value="AYL95181.1"/>
    <property type="molecule type" value="Genomic_DNA"/>
</dbReference>
<dbReference type="KEGG" id="muh:HYN43_007680"/>
<name>A0A494VN85_9SPHI</name>
<feature type="domain" description="Response regulatory" evidence="3">
    <location>
        <begin position="19"/>
        <end position="132"/>
    </location>
</feature>
<protein>
    <submittedName>
        <fullName evidence="4">Response regulator</fullName>
    </submittedName>
</protein>
<accession>A0A494VN85</accession>
<evidence type="ECO:0000313" key="4">
    <source>
        <dbReference type="EMBL" id="AYL95181.1"/>
    </source>
</evidence>
<dbReference type="InterPro" id="IPR011006">
    <property type="entry name" value="CheY-like_superfamily"/>
</dbReference>
<dbReference type="Gene3D" id="3.40.50.2300">
    <property type="match status" value="1"/>
</dbReference>
<dbReference type="PANTHER" id="PTHR44591">
    <property type="entry name" value="STRESS RESPONSE REGULATOR PROTEIN 1"/>
    <property type="match status" value="1"/>
</dbReference>
<dbReference type="SMART" id="SM00448">
    <property type="entry name" value="REC"/>
    <property type="match status" value="1"/>
</dbReference>
<evidence type="ECO:0000256" key="2">
    <source>
        <dbReference type="PROSITE-ProRule" id="PRU00169"/>
    </source>
</evidence>
<reference evidence="4 5" key="1">
    <citation type="submission" date="2018-10" db="EMBL/GenBank/DDBJ databases">
        <title>Genome sequencing of Mucilaginibacter sp. HYN0043.</title>
        <authorList>
            <person name="Kim M."/>
            <person name="Yi H."/>
        </authorList>
    </citation>
    <scope>NUCLEOTIDE SEQUENCE [LARGE SCALE GENOMIC DNA]</scope>
    <source>
        <strain evidence="4 5">HYN0043</strain>
    </source>
</reference>
<dbReference type="GO" id="GO:0000160">
    <property type="term" value="P:phosphorelay signal transduction system"/>
    <property type="evidence" value="ECO:0007669"/>
    <property type="project" value="InterPro"/>
</dbReference>
<dbReference type="InterPro" id="IPR001789">
    <property type="entry name" value="Sig_transdc_resp-reg_receiver"/>
</dbReference>
<evidence type="ECO:0000259" key="3">
    <source>
        <dbReference type="PROSITE" id="PS50110"/>
    </source>
</evidence>
<dbReference type="Pfam" id="PF00072">
    <property type="entry name" value="Response_reg"/>
    <property type="match status" value="1"/>
</dbReference>
<gene>
    <name evidence="4" type="ORF">HYN43_007680</name>
</gene>
<organism evidence="4 5">
    <name type="scientific">Mucilaginibacter celer</name>
    <dbReference type="NCBI Taxonomy" id="2305508"/>
    <lineage>
        <taxon>Bacteria</taxon>
        <taxon>Pseudomonadati</taxon>
        <taxon>Bacteroidota</taxon>
        <taxon>Sphingobacteriia</taxon>
        <taxon>Sphingobacteriales</taxon>
        <taxon>Sphingobacteriaceae</taxon>
        <taxon>Mucilaginibacter</taxon>
    </lineage>
</organism>
<dbReference type="OrthoDB" id="1260794at2"/>
<feature type="modified residue" description="4-aspartylphosphate" evidence="2">
    <location>
        <position position="67"/>
    </location>
</feature>
<evidence type="ECO:0000313" key="5">
    <source>
        <dbReference type="Proteomes" id="UP000270046"/>
    </source>
</evidence>
<keyword evidence="5" id="KW-1185">Reference proteome</keyword>
<dbReference type="PROSITE" id="PS50110">
    <property type="entry name" value="RESPONSE_REGULATORY"/>
    <property type="match status" value="1"/>
</dbReference>
<sequence>MFDCKTAIFTYNPLALKKRILIIENDQDIRNIVELILEDQGFETLSIPEPADLAEISSFKPDLILLDEFINSKPGHRLCRKIKQVPDLAVTPVIILSTANDIELIVEECGANDHIRKPFDIEDLISKVLRLLSYQQLTHIGV</sequence>
<proteinExistence type="predicted"/>
<dbReference type="Proteomes" id="UP000270046">
    <property type="component" value="Chromosome"/>
</dbReference>
<dbReference type="SUPFAM" id="SSF52172">
    <property type="entry name" value="CheY-like"/>
    <property type="match status" value="1"/>
</dbReference>